<evidence type="ECO:0000259" key="1">
    <source>
        <dbReference type="Pfam" id="PF03372"/>
    </source>
</evidence>
<dbReference type="AlphaFoldDB" id="A0A9P6EEP1"/>
<dbReference type="Proteomes" id="UP000807306">
    <property type="component" value="Unassembled WGS sequence"/>
</dbReference>
<keyword evidence="2" id="KW-0378">Hydrolase</keyword>
<keyword evidence="2" id="KW-0540">Nuclease</keyword>
<dbReference type="Gene3D" id="3.60.10.10">
    <property type="entry name" value="Endonuclease/exonuclease/phosphatase"/>
    <property type="match status" value="1"/>
</dbReference>
<keyword evidence="2" id="KW-0255">Endonuclease</keyword>
<keyword evidence="3" id="KW-1185">Reference proteome</keyword>
<dbReference type="InterPro" id="IPR036691">
    <property type="entry name" value="Endo/exonu/phosph_ase_sf"/>
</dbReference>
<dbReference type="GO" id="GO:0004519">
    <property type="term" value="F:endonuclease activity"/>
    <property type="evidence" value="ECO:0007669"/>
    <property type="project" value="UniProtKB-KW"/>
</dbReference>
<sequence>MAWYSGEACGQKTVGWSSSSLQAVYQGLETAIMQVYSFLFVTSVISAASSTLITEIQGIAYQSSFAGKKVSNVTGVVTVKSTSGFYLQGNKTPDIRASNGLLVYTTSTSILGSVNIGDLVSLGGTVSEFRSLSNPDYLYQTELASPTNITVLSHNNTVAPLVIGRDRSPPTQKLNGLDIGTDGFLTVPNNQSLTSTSNRTLEPLLYGMDFWESLEGQLVTIPKPVALDFQNTYGEFWVHGDWPVTGKNGRGGLSLTFGPDGVPDGNPEAVIVGTPFDKTKNPKPAVGATLTDITGVVTYQFGFFYVIPLTAPTILSLPDPTIPPTNIISDSSDNCSLIFGDYNVENMAPTSSHIPAVASHIGNLLRIPDLMFIQEIQDNSGPTDDGTVNANITLSALINAIAKVTNITYSWASIDPVDGQDGGQPGGNIRPAFLYRKDKLTLVSGSPVGGSLDVTDVVGEGYKAGISFNPGRVDPLNPAWNSTRKPLVAHWQTSGGGDLFTINVHLSSKGGSTTTQGDARPPVNSPVEARTAQVNSVANFVQQILNKDPNANVVVAGDFNEYIQTRSVYKALTSLLTDIDEVAGIPEVERYSYVYDQNSQQLDHALVSSALKYRGAQFEHIHVNNWAPTLSARISDHDPSVGRIYLC</sequence>
<dbReference type="SUPFAM" id="SSF56219">
    <property type="entry name" value="DNase I-like"/>
    <property type="match status" value="1"/>
</dbReference>
<dbReference type="CDD" id="cd04486">
    <property type="entry name" value="YhcR_OBF_like"/>
    <property type="match status" value="1"/>
</dbReference>
<comment type="caution">
    <text evidence="2">The sequence shown here is derived from an EMBL/GenBank/DDBJ whole genome shotgun (WGS) entry which is preliminary data.</text>
</comment>
<dbReference type="Pfam" id="PF03372">
    <property type="entry name" value="Exo_endo_phos"/>
    <property type="match status" value="1"/>
</dbReference>
<organism evidence="2 3">
    <name type="scientific">Crepidotus variabilis</name>
    <dbReference type="NCBI Taxonomy" id="179855"/>
    <lineage>
        <taxon>Eukaryota</taxon>
        <taxon>Fungi</taxon>
        <taxon>Dikarya</taxon>
        <taxon>Basidiomycota</taxon>
        <taxon>Agaricomycotina</taxon>
        <taxon>Agaricomycetes</taxon>
        <taxon>Agaricomycetidae</taxon>
        <taxon>Agaricales</taxon>
        <taxon>Agaricineae</taxon>
        <taxon>Crepidotaceae</taxon>
        <taxon>Crepidotus</taxon>
    </lineage>
</organism>
<dbReference type="InterPro" id="IPR005135">
    <property type="entry name" value="Endo/exonuclease/phosphatase"/>
</dbReference>
<protein>
    <submittedName>
        <fullName evidence="2">Endonuclease/exonuclease/phosphatase</fullName>
    </submittedName>
</protein>
<evidence type="ECO:0000313" key="3">
    <source>
        <dbReference type="Proteomes" id="UP000807306"/>
    </source>
</evidence>
<evidence type="ECO:0000313" key="2">
    <source>
        <dbReference type="EMBL" id="KAF9527532.1"/>
    </source>
</evidence>
<reference evidence="2" key="1">
    <citation type="submission" date="2020-11" db="EMBL/GenBank/DDBJ databases">
        <authorList>
            <consortium name="DOE Joint Genome Institute"/>
            <person name="Ahrendt S."/>
            <person name="Riley R."/>
            <person name="Andreopoulos W."/>
            <person name="Labutti K."/>
            <person name="Pangilinan J."/>
            <person name="Ruiz-Duenas F.J."/>
            <person name="Barrasa J.M."/>
            <person name="Sanchez-Garcia M."/>
            <person name="Camarero S."/>
            <person name="Miyauchi S."/>
            <person name="Serrano A."/>
            <person name="Linde D."/>
            <person name="Babiker R."/>
            <person name="Drula E."/>
            <person name="Ayuso-Fernandez I."/>
            <person name="Pacheco R."/>
            <person name="Padilla G."/>
            <person name="Ferreira P."/>
            <person name="Barriuso J."/>
            <person name="Kellner H."/>
            <person name="Castanera R."/>
            <person name="Alfaro M."/>
            <person name="Ramirez L."/>
            <person name="Pisabarro A.G."/>
            <person name="Kuo A."/>
            <person name="Tritt A."/>
            <person name="Lipzen A."/>
            <person name="He G."/>
            <person name="Yan M."/>
            <person name="Ng V."/>
            <person name="Cullen D."/>
            <person name="Martin F."/>
            <person name="Rosso M.-N."/>
            <person name="Henrissat B."/>
            <person name="Hibbett D."/>
            <person name="Martinez A.T."/>
            <person name="Grigoriev I.V."/>
        </authorList>
    </citation>
    <scope>NUCLEOTIDE SEQUENCE</scope>
    <source>
        <strain evidence="2">CBS 506.95</strain>
    </source>
</reference>
<gene>
    <name evidence="2" type="ORF">CPB83DRAFT_855956</name>
</gene>
<dbReference type="PANTHER" id="PTHR42834:SF1">
    <property type="entry name" value="ENDONUCLEASE_EXONUCLEASE_PHOSPHATASE FAMILY PROTEIN (AFU_ORTHOLOGUE AFUA_3G09210)"/>
    <property type="match status" value="1"/>
</dbReference>
<name>A0A9P6EEP1_9AGAR</name>
<proteinExistence type="predicted"/>
<dbReference type="OrthoDB" id="47488at2759"/>
<dbReference type="PANTHER" id="PTHR42834">
    <property type="entry name" value="ENDONUCLEASE/EXONUCLEASE/PHOSPHATASE FAMILY PROTEIN (AFU_ORTHOLOGUE AFUA_3G09210)"/>
    <property type="match status" value="1"/>
</dbReference>
<dbReference type="EMBL" id="MU157860">
    <property type="protein sequence ID" value="KAF9527532.1"/>
    <property type="molecule type" value="Genomic_DNA"/>
</dbReference>
<feature type="domain" description="Endonuclease/exonuclease/phosphatase" evidence="1">
    <location>
        <begin position="343"/>
        <end position="637"/>
    </location>
</feature>
<accession>A0A9P6EEP1</accession>